<dbReference type="Proteomes" id="UP000706333">
    <property type="component" value="Unassembled WGS sequence"/>
</dbReference>
<dbReference type="EMBL" id="NHSD01000324">
    <property type="protein sequence ID" value="MBK5928779.1"/>
    <property type="molecule type" value="Genomic_DNA"/>
</dbReference>
<dbReference type="PIRSF" id="PIRSF000774">
    <property type="entry name" value="RpoN"/>
    <property type="match status" value="1"/>
</dbReference>
<evidence type="ECO:0000256" key="6">
    <source>
        <dbReference type="ARBA" id="ARBA00023082"/>
    </source>
</evidence>
<dbReference type="InterPro" id="IPR038709">
    <property type="entry name" value="RpoN_core-bd_sf"/>
</dbReference>
<keyword evidence="5 9" id="KW-0805">Transcription regulation</keyword>
<name>A0A934TNA4_9RHOB</name>
<dbReference type="GO" id="GO:0016779">
    <property type="term" value="F:nucleotidyltransferase activity"/>
    <property type="evidence" value="ECO:0007669"/>
    <property type="project" value="UniProtKB-KW"/>
</dbReference>
<evidence type="ECO:0000256" key="8">
    <source>
        <dbReference type="ARBA" id="ARBA00023163"/>
    </source>
</evidence>
<dbReference type="AlphaFoldDB" id="A0A934TNA4"/>
<feature type="domain" description="RNA polymerase sigma factor 54 DNA-binding" evidence="10">
    <location>
        <begin position="268"/>
        <end position="423"/>
    </location>
</feature>
<dbReference type="GO" id="GO:0003677">
    <property type="term" value="F:DNA binding"/>
    <property type="evidence" value="ECO:0007669"/>
    <property type="project" value="UniProtKB-KW"/>
</dbReference>
<keyword evidence="4 9" id="KW-0548">Nucleotidyltransferase</keyword>
<dbReference type="PRINTS" id="PR00045">
    <property type="entry name" value="SIGMA54FCT"/>
</dbReference>
<evidence type="ECO:0000256" key="7">
    <source>
        <dbReference type="ARBA" id="ARBA00023125"/>
    </source>
</evidence>
<comment type="similarity">
    <text evidence="1 9">Belongs to the sigma-54 factor family.</text>
</comment>
<dbReference type="GO" id="GO:0006352">
    <property type="term" value="P:DNA-templated transcription initiation"/>
    <property type="evidence" value="ECO:0007669"/>
    <property type="project" value="InterPro"/>
</dbReference>
<reference evidence="12" key="1">
    <citation type="submission" date="2017-05" db="EMBL/GenBank/DDBJ databases">
        <authorList>
            <person name="Imhoff J.F."/>
            <person name="Rahn T."/>
            <person name="Kuenzel S."/>
            <person name="Neulinger S.C."/>
        </authorList>
    </citation>
    <scope>NUCLEOTIDE SEQUENCE</scope>
    <source>
        <strain evidence="12">LMG 28126</strain>
    </source>
</reference>
<dbReference type="Gene3D" id="1.10.10.60">
    <property type="entry name" value="Homeodomain-like"/>
    <property type="match status" value="1"/>
</dbReference>
<dbReference type="InterPro" id="IPR007634">
    <property type="entry name" value="RNA_pol_sigma_54_DNA-bd"/>
</dbReference>
<protein>
    <recommendedName>
        <fullName evidence="9">RNA polymerase sigma-54 factor</fullName>
    </recommendedName>
</protein>
<keyword evidence="2 9" id="KW-0240">DNA-directed RNA polymerase</keyword>
<evidence type="ECO:0000259" key="11">
    <source>
        <dbReference type="Pfam" id="PF04963"/>
    </source>
</evidence>
<dbReference type="InterPro" id="IPR007046">
    <property type="entry name" value="RNA_pol_sigma_54_core-bd"/>
</dbReference>
<dbReference type="Pfam" id="PF00309">
    <property type="entry name" value="Sigma54_AID"/>
    <property type="match status" value="1"/>
</dbReference>
<dbReference type="GO" id="GO:0001216">
    <property type="term" value="F:DNA-binding transcription activator activity"/>
    <property type="evidence" value="ECO:0007669"/>
    <property type="project" value="InterPro"/>
</dbReference>
<dbReference type="Pfam" id="PF04963">
    <property type="entry name" value="Sigma54_CBD"/>
    <property type="match status" value="1"/>
</dbReference>
<sequence length="435" mass="45913">MMAPRRTPQGGVRQSLAPRLQQRTTLAPAMQTALTLLRLPAAELHAELMREAADNPYIRLRGPAAGTGVAADSVVARPSALDRLRAQIGEMPLAPPVRAAAEHLAAELREDGYLDTPLAEIAAALGVPEALLAEGLSALQACDPPGVGARGLPECLALQLVDRGLARATASAVVADLEGFVARDWRRLEAALALPRPELERIAAWLPTLVAHPLVPDAAQEAPALVPDLVAEVGGDGAVSVRLADAGRPMLRLDPRLMAETPATPEAAAARARAQALLAGLRARGATLQRIGTWLVAAQPEYLAHGAEHLRPLTRRAVAAGLDLHPSTVGRAVAGKSLALDGRLIPLSTFLSAPLPQSDGPALAGFAVRRRIARMIAAEPPHAPLSDEALRRALAAEGIDIARRTVAKYRDWMRVPSSFRRRRSARPRATPSGRG</sequence>
<dbReference type="Pfam" id="PF04552">
    <property type="entry name" value="Sigma54_DBD"/>
    <property type="match status" value="1"/>
</dbReference>
<dbReference type="Gene3D" id="1.10.10.1330">
    <property type="entry name" value="RNA polymerase sigma-54 factor, core-binding domain"/>
    <property type="match status" value="1"/>
</dbReference>
<keyword evidence="3 9" id="KW-0808">Transferase</keyword>
<accession>A0A934TNA4</accession>
<evidence type="ECO:0000256" key="3">
    <source>
        <dbReference type="ARBA" id="ARBA00022679"/>
    </source>
</evidence>
<keyword evidence="13" id="KW-1185">Reference proteome</keyword>
<evidence type="ECO:0000313" key="13">
    <source>
        <dbReference type="Proteomes" id="UP000706333"/>
    </source>
</evidence>
<keyword evidence="7 9" id="KW-0238">DNA-binding</keyword>
<organism evidence="12 13">
    <name type="scientific">Rhodobaculum claviforme</name>
    <dbReference type="NCBI Taxonomy" id="1549854"/>
    <lineage>
        <taxon>Bacteria</taxon>
        <taxon>Pseudomonadati</taxon>
        <taxon>Pseudomonadota</taxon>
        <taxon>Alphaproteobacteria</taxon>
        <taxon>Rhodobacterales</taxon>
        <taxon>Paracoccaceae</taxon>
        <taxon>Rhodobaculum</taxon>
    </lineage>
</organism>
<evidence type="ECO:0000256" key="5">
    <source>
        <dbReference type="ARBA" id="ARBA00023015"/>
    </source>
</evidence>
<dbReference type="PANTHER" id="PTHR32248:SF4">
    <property type="entry name" value="RNA POLYMERASE SIGMA-54 FACTOR"/>
    <property type="match status" value="1"/>
</dbReference>
<keyword evidence="6 9" id="KW-0731">Sigma factor</keyword>
<gene>
    <name evidence="12" type="ORF">CCR87_15800</name>
</gene>
<evidence type="ECO:0000256" key="1">
    <source>
        <dbReference type="ARBA" id="ARBA00008798"/>
    </source>
</evidence>
<evidence type="ECO:0000313" key="12">
    <source>
        <dbReference type="EMBL" id="MBK5928779.1"/>
    </source>
</evidence>
<dbReference type="PROSITE" id="PS50044">
    <property type="entry name" value="SIGMA54_3"/>
    <property type="match status" value="1"/>
</dbReference>
<dbReference type="GO" id="GO:0016987">
    <property type="term" value="F:sigma factor activity"/>
    <property type="evidence" value="ECO:0007669"/>
    <property type="project" value="UniProtKB-KW"/>
</dbReference>
<evidence type="ECO:0000256" key="9">
    <source>
        <dbReference type="PIRNR" id="PIRNR000774"/>
    </source>
</evidence>
<reference evidence="12" key="2">
    <citation type="journal article" date="2020" name="Microorganisms">
        <title>Osmotic Adaptation and Compatible Solute Biosynthesis of Phototrophic Bacteria as Revealed from Genome Analyses.</title>
        <authorList>
            <person name="Imhoff J.F."/>
            <person name="Rahn T."/>
            <person name="Kunzel S."/>
            <person name="Keller A."/>
            <person name="Neulinger S.C."/>
        </authorList>
    </citation>
    <scope>NUCLEOTIDE SEQUENCE</scope>
    <source>
        <strain evidence="12">LMG 28126</strain>
    </source>
</reference>
<evidence type="ECO:0000256" key="4">
    <source>
        <dbReference type="ARBA" id="ARBA00022695"/>
    </source>
</evidence>
<proteinExistence type="inferred from homology"/>
<dbReference type="PROSITE" id="PS00718">
    <property type="entry name" value="SIGMA54_2"/>
    <property type="match status" value="1"/>
</dbReference>
<dbReference type="GO" id="GO:0000428">
    <property type="term" value="C:DNA-directed RNA polymerase complex"/>
    <property type="evidence" value="ECO:0007669"/>
    <property type="project" value="UniProtKB-KW"/>
</dbReference>
<evidence type="ECO:0000256" key="2">
    <source>
        <dbReference type="ARBA" id="ARBA00022478"/>
    </source>
</evidence>
<evidence type="ECO:0000259" key="10">
    <source>
        <dbReference type="Pfam" id="PF04552"/>
    </source>
</evidence>
<keyword evidence="8 9" id="KW-0804">Transcription</keyword>
<comment type="function">
    <text evidence="9">Sigma factors are initiation factors that promote the attachment of RNA polymerase to specific initiation sites and are then released.</text>
</comment>
<feature type="domain" description="RNA polymerase sigma factor 54 core-binding" evidence="11">
    <location>
        <begin position="76"/>
        <end position="254"/>
    </location>
</feature>
<dbReference type="PANTHER" id="PTHR32248">
    <property type="entry name" value="RNA POLYMERASE SIGMA-54 FACTOR"/>
    <property type="match status" value="1"/>
</dbReference>
<comment type="caution">
    <text evidence="12">The sequence shown here is derived from an EMBL/GenBank/DDBJ whole genome shotgun (WGS) entry which is preliminary data.</text>
</comment>
<dbReference type="InterPro" id="IPR000394">
    <property type="entry name" value="RNA_pol_sigma_54"/>
</dbReference>